<evidence type="ECO:0000256" key="8">
    <source>
        <dbReference type="ARBA" id="ARBA00023242"/>
    </source>
</evidence>
<dbReference type="InterPro" id="IPR036465">
    <property type="entry name" value="vWFA_dom_sf"/>
</dbReference>
<dbReference type="PIRSF" id="PIRSF010340">
    <property type="entry name" value="Midasin"/>
    <property type="match status" value="1"/>
</dbReference>
<evidence type="ECO:0000256" key="9">
    <source>
        <dbReference type="PIRNR" id="PIRNR010340"/>
    </source>
</evidence>
<dbReference type="Gene3D" id="3.40.50.300">
    <property type="entry name" value="P-loop containing nucleotide triphosphate hydrolases"/>
    <property type="match status" value="6"/>
</dbReference>
<dbReference type="InterPro" id="IPR027417">
    <property type="entry name" value="P-loop_NTPase"/>
</dbReference>
<comment type="function">
    <text evidence="9">Nuclear chaperone required for maturation and nuclear export of pre-60S ribosome subunits.</text>
</comment>
<dbReference type="FunFam" id="3.40.50.300:FF:000142">
    <property type="entry name" value="Midasin"/>
    <property type="match status" value="1"/>
</dbReference>
<comment type="similarity">
    <text evidence="3 9">Belongs to the midasin family.</text>
</comment>
<evidence type="ECO:0000256" key="4">
    <source>
        <dbReference type="ARBA" id="ARBA00017143"/>
    </source>
</evidence>
<dbReference type="PROSITE" id="PS50234">
    <property type="entry name" value="VWFA"/>
    <property type="match status" value="1"/>
</dbReference>
<dbReference type="STRING" id="568069.A0A1J1HNA9"/>
<feature type="compositionally biased region" description="Basic and acidic residues" evidence="11">
    <location>
        <begin position="4731"/>
        <end position="4745"/>
    </location>
</feature>
<name>A0A1J1HNA9_9DIPT</name>
<feature type="compositionally biased region" description="Basic and acidic residues" evidence="11">
    <location>
        <begin position="4580"/>
        <end position="4604"/>
    </location>
</feature>
<dbReference type="GO" id="GO:0000055">
    <property type="term" value="P:ribosomal large subunit export from nucleus"/>
    <property type="evidence" value="ECO:0007669"/>
    <property type="project" value="TreeGrafter"/>
</dbReference>
<dbReference type="GO" id="GO:0016887">
    <property type="term" value="F:ATP hydrolysis activity"/>
    <property type="evidence" value="ECO:0007669"/>
    <property type="project" value="InterPro"/>
</dbReference>
<evidence type="ECO:0000256" key="6">
    <source>
        <dbReference type="ARBA" id="ARBA00022840"/>
    </source>
</evidence>
<feature type="coiled-coil region" evidence="10">
    <location>
        <begin position="3113"/>
        <end position="3140"/>
    </location>
</feature>
<keyword evidence="6 9" id="KW-0067">ATP-binding</keyword>
<protein>
    <recommendedName>
        <fullName evidence="4 9">Midasin</fullName>
    </recommendedName>
</protein>
<keyword evidence="7 9" id="KW-0143">Chaperone</keyword>
<feature type="compositionally biased region" description="Basic and acidic residues" evidence="11">
    <location>
        <begin position="4752"/>
        <end position="4768"/>
    </location>
</feature>
<feature type="compositionally biased region" description="Acidic residues" evidence="11">
    <location>
        <begin position="4634"/>
        <end position="4645"/>
    </location>
</feature>
<dbReference type="InterPro" id="IPR040848">
    <property type="entry name" value="AAA_lid_7"/>
</dbReference>
<dbReference type="CDD" id="cd01460">
    <property type="entry name" value="vWA_midasin"/>
    <property type="match status" value="1"/>
</dbReference>
<evidence type="ECO:0000256" key="10">
    <source>
        <dbReference type="SAM" id="Coils"/>
    </source>
</evidence>
<feature type="compositionally biased region" description="Acidic residues" evidence="11">
    <location>
        <begin position="4465"/>
        <end position="4479"/>
    </location>
</feature>
<dbReference type="Pfam" id="PF17867">
    <property type="entry name" value="AAA_lid_7"/>
    <property type="match status" value="3"/>
</dbReference>
<dbReference type="Proteomes" id="UP000183832">
    <property type="component" value="Unassembled WGS sequence"/>
</dbReference>
<evidence type="ECO:0000256" key="3">
    <source>
        <dbReference type="ARBA" id="ARBA00007188"/>
    </source>
</evidence>
<dbReference type="OrthoDB" id="422220at2759"/>
<keyword evidence="5 9" id="KW-0547">Nucleotide-binding</keyword>
<dbReference type="SUPFAM" id="SSF53300">
    <property type="entry name" value="vWA-like"/>
    <property type="match status" value="1"/>
</dbReference>
<keyword evidence="14" id="KW-1185">Reference proteome</keyword>
<feature type="compositionally biased region" description="Basic and acidic residues" evidence="11">
    <location>
        <begin position="4480"/>
        <end position="4494"/>
    </location>
</feature>
<dbReference type="InterPro" id="IPR011704">
    <property type="entry name" value="ATPase_dyneun-rel_AAA"/>
</dbReference>
<dbReference type="GO" id="GO:0005730">
    <property type="term" value="C:nucleolus"/>
    <property type="evidence" value="ECO:0007669"/>
    <property type="project" value="UniProtKB-SubCell"/>
</dbReference>
<dbReference type="FunFam" id="3.40.50.300:FF:001384">
    <property type="entry name" value="Midasin"/>
    <property type="match status" value="1"/>
</dbReference>
<keyword evidence="10" id="KW-0175">Coiled coil</keyword>
<dbReference type="GO" id="GO:0000027">
    <property type="term" value="P:ribosomal large subunit assembly"/>
    <property type="evidence" value="ECO:0007669"/>
    <property type="project" value="InterPro"/>
</dbReference>
<sequence length="5165" mass="596333">MENNDIWVRDALVNYNEYAKSSVIKQILKEKDFGKQNADLIIDVLCDSLTKQPENAKIIKTYFPSFLMPIASKMFEIEDNFKNYQRKCIALSLLCERNHQVLKFTIQHFTTTKLAPFHQKPSIDEIPRKKSRKSDIVSELEIVECCLRFLKLDVSFFRQIWNWSEFIEIYFDRGCDLQKFYSNEIISLLFGMNTSQLEKLNKNIPLKVAVEARAKKLFKENDETFSVVPGNANLEWNFKNFLARKTGRIAPKPDEFVNFMTSKALESAAGVYGIKRKLRSNDLKDNQKTDKKITPKNGFLRIQLGDQTDSKVLLGQYCCTDVPGEFLWQPGVLTQAVINGYWLLLEDIDAATQDVCTVLTNLLENNFLNVPGFRENVKITPGFQIFVTLRTHKTSSTTATLSGNSPHSLLDKYLYTINILSLSRAELCEIICHNYPKLKTIAKRIVDVFLTFSSGCHNFETENIEMDVMETSKKVNDDDNEEILPYGQNISLVGLTNSGRMVSTRDLMKLCNRSNPNFQVTSSECAYFVFQNCVDLFCSHLPAGDVKTNLIVNIGARLGIIESRCVHLANDLKPSVTMTSDEITIGRTTLSRNSKEIYLMEKKAKFDDFESESQKKSSPPTFSFTRISSCVLERIAVSVSQNEPVLLVGETGVGKTSSIQYLAYQTNHKLIVVNMNNQSDVSDLIGGFKPVDISYVIGPLRLEFEKLFSLTFDVEKNEKFLNNVSVCFNRGNFGILVKLMLKIIATAYKRIDDENVIERWQSLETKLKKLDHQLKNSINLSFAFIAGSLVNCIMNGDWVLLDEINLASTETLECLSTILEPEGSVVLLERGDFVPIKRHPDFRIFSCMNPSTDVGKKDLQVGIRNRFTEFFVDELTSENDLLILVGDYLNNTGIQKSRIHSIVRLYMKLRNMSQLELNDGLGNKPVFSLRTLCRALRTCAKNLCGSIERNIYESFCLSFLTQLDSDSHDKVLKLTQKFLVSDSKKILSQQIPKPDDNHLNFEGYWIQKGDKDVQECNEYILTESVKKNLKSLSRIISIGKLPILLQGPTSAGKTSLIEFIGKKSGNVCLRINNHEHTDLQEYIGTYMADVSGKLVFQEGVLVKAMRSGFWIILDELNLAPSDILEALNRVLDDNRELYIPETQTLIKAHPNFMLFATQNPPGIYGGRKTLSRAFRNRFIELHFNDIPKPELEVILEKRCLIPKSYAQKMVKTMSALQVNRRSTSTKNNFTLRDLFRWGNRYTFADKHLLDDKNYDWNQHLIDEGFLVLSAKMRNQFETEIIADALYQNFRKRISIENLFTLNNETSKVTKAILEAVTHYKGEINVVWTFEMRRMAVLVSKSIEFNEPILLVGPTGCGKTTICQILAEISGKTLRILNCHMHTEGADFLGGLRPHRDSESNNEQKQLFEWSDGPLINSMIEGNFFLADEISLAEDSVLERLNCVLESERTILLAEKGGIDDFKVNEDSKFVVKASEGFQFLATMNPGGDYGKKELSPALRNRFTEIWCTAINSDEDLVKIAVNSLSSTEHHQDEEKVEKIAQIIIKTVQVLKRNVEKLNFSIRDVLAWVNYITKNVVIDRTLSLDEAFLFGLETIFLDALEMLPYENSDEIELVKIKIIKEMKKFIKLIIGEDFSEIFNVKDLKVESDEEKFGIHPFYLNINTKSNEIIKQNDFSFSAPTTKKNLFRVLSALSLNKAILLEGPPGVGKSSLVENIANAISFNIVRINLCEHTDIADLFGTDLPAESKEDEETLLGSFEWRDGPLLAALKATNTWILLDELNLAPQSVLEGLNAILDHRGEVFIPELNKTFKLGQQTRIFATQNPLRQGGGRKGLPQSFLNRFTKVYLRKLEKVDLLHVIRFNYGNIENVEVLKSFQLLEKMVTFSECLENSLTSLQFGYKGGPFEANLRDILRWCKLTINLNTGFDIRRLQDESGEDLFGNFLLVLFEKMKLVYCHRMRTENDVHEVMKIFGNVFECDDVEMLKKESEAISLYWNDSEVFLSDIQCLKSEVNNTTNVKSSIILSSQLEMLRSVTECSLTEKPVILCGPSDCGKTKIIDTFCSIFNHQLQLDTIDDSVTGSFQQFDFNRMLENLWQKVEKILFKQLSELSILGDKSFMSELFKLWQAFDCEVIDKESSATSELESFKRRVKAVEMIIEVLLKLKVSKVEVREMRSEVQSWMRILEKSSNILNTGGRFEWIDSVIVKSIKFGHYICLEHVNLASSAILDRLNPALEPNGSLLISEKGVGENNEPENIKKHPNFRIFLTMDPKHGEISRAMRNRCIELSITRQTYSEDDLRQIVYVEGVREIYLMNAIMKIHRAASSISEFSTFGVSHLTKMSFLVAQNKALGVDDKKCLLMSALEVYVRSSNVDLLGFGLSYFRNKIKEIVVEEIQKVEKQKKFIDFDNLVLHADELTTMKLVKLQAEPLMTILRCLKDNVEDFHGILCDLSEEFSQVAEVKGKEVEKYLLTFFYMISSFSDVELRRIYLETMIEDEKLIKLNEELAKVVKNFTTSDFNLPWNSQMFPRLRPYQNMKLKSSDEFRITLTLLLEMTLNEISVKQSVKKSQIDVVTYSKGVQTKLISDVIDNSLVSNLYEFLNSFKSFTLNFLRNSENTDEKSFVSVLTSFLWFNRMLAVSMGNLYINNSIDDDLIDQLNLHFKWITKHCVNFMLSSSSQSKDDKFVRIFNNISNFILTHCQHPLELHKKLYVKEFTNFLPFYDESQVNEFMQLNMLNDLVRIVPKMDRLYDFDEYQRRLHRMMSSTYRNLRKVLLNLAANRIDVFDRFKSFCLEIEVNEEKKNFEINQEIQELSQQTTVDEFSDNKFEIELLPVSEYFALKVLTTSIINSCNVNTEYIAEIPSINSNTLTTFVILNDKRLETLKRFAWKNNSKDFTRNFAALSSLVDGKVQNAIQQSFAINNIFCRSYNDEDNYQLNVDQQMFINGPLLTSNVIAMLLGPNGEIRGTGLGEIHQWKNMLKHLKRILWTNAEINHPRYNLFENHLTRCSSHAEKLLENIKAVKVQSDENEMSSDFKNDFCLLTEKLEGKLKEKERSWNQSFLITSLCSVVELNIVSHFPLMDPVRKNQLKSKYLNEDVDHLERILLSYKFMSIVMNYKNLGQENCKLLELEIENIQKKLKKQSKRVAIRPNVCVYSSLVKDVNHFLSSCCHPKTMIELINEIEEVLKFEINYVDPIKNLETKKVKAQMEELVNKLNSWIISANKFEHHTMQPYIAFYRDFVEPIECCIASLKTGFMGLRSALQMKKSSIYQKKESGIFSNVNDNNELSKFMKNLIESPSKPANDILTSTNIAILNQINDSETFYFKLVKTKILEICNRSNLSGKFTIEEFNNYDAILNICNEMWEKQEELKRKRQADEDSLYVTKTKCKEDDDETVKIREIAEIFPNYAEEDFNEFLQNETLEQITKTGMEKKKFTDILGIDDFKIIGDQFINLMNLNSTVDPSQDYFKIFESKLKIFHSIFDEFKVCLDNSLDDAAYTSLSLLVGLCQDSYDDLQLKDVKHQNYNFYKDSNITEAITCVDVLKRLEEKVVVELEQWPDHAVLNDLIRIINRIRNFPSNSPLARFNTGLQILRQKVDEWNSVAHKLNNFKDLEFEIAELIQKWMRMELQCWRESLNQSLDIVRSKAYRYWFFLYNLIHEFLADGSEEGSEQESSLVDFVDVEKRFSSDEVVEEKPKVGKISLESVTKVLRQFIESSNYAEYEVRMKMLKSFTNYLMKTKTSGKKSKLIRIMHNLHLYFTQFENQVQQQIEVTRKPVEKKLREFVKIESFNKDLSYFSMRSNIQRVHRHLHKILKEFELEVMKRIGDLLIYKNSGDEFQSFKASTSDLYSDLKVETFLTSPKSVTITPDESSKEILQRIEKYFTTSRKIVQSSIENSPYSSLIEKLHDTMEKKLETCLHLRSLEVDRNQVRNKQKSQAKHILNQKRKALSDFFKTLTSMGVSFKTGLLTNSLNSELFDLQIPSFVIDSISFDGDTQMEFRVKKISQKLDNYFNKSTLKMRQLTNALLMPRPDMDHAFFERMKGFSIDFFTLVQDQRKLLSFNVNEIVMLDQRIKDIEAIKSIDKEQINFEKASQKLSMLQESFLNTVEVLEQFKLLLKCSPEDSGEAHLRILNSEINTFTKNSDLYQKILTLNEEILSEAKSSLKISMTIDSRFNNNINFNLSRSFFTVLAKLKILRELFVIDVGYSIYSEPICELHYVINSKLRLVYDNCIDESRVIDDIDDQLDNLTHSILIAIQNIYKKFQEKIEDEEDDEVKLKEKIHKQLQQDFITLNLQKINSKLNEVLDLIFISTTNRRCHKQLGNILPLIKQYNLLVKFFFFQQLCGHKLSVKMLSIMLSVFLELATKGFCVPQDLLSDEEQKEENDTKTGEGFGFEDGQGQGSGEKDEQHNDLDTEKNEADEGQDNEDGLDAAESNDDNNKKKQQQQKKDIEEMNEDGEDEDQTNPFHNELEEPPQPEDMNLDEDFNLDKEENEKEAKENQEENPFDIDTMKENMETNDDEKAEDDETNEDQQPEKKEEDVGSDEEGDETEKPDENQENSEDIQEENQAGDQETPQIPDEIPDDEKTEEKNPQNTAEDFKESKNQKSKEENIQAMPNQQQKGSHDDVQVDESDETAKQDAEIDEQDTGEDQDGVGQAENEESKSGHQGIADTKETKSRRNQDKNQQQQQKRKKGNTDEERTLGQIDKMEKKNLKTVDKLNRQEKEDDGEVADQDDTEEYQHVKDAKSTDKTTLDNATEEQSKKIQHDEKDSRNDDDGHEENDELMTNDEKEDPEMIQEKLESKKLDQKSDKKASKPNEQMNERLEQSEEVEVDGETVMTFNVSRGDETTAHCQMDIVNDATLPEEASTSEQFEMRKMVEAEVTSQKIVNPEVVDMERWQEISNRMMSNARELCEQLRLILEPTKCTRLKGDYRTGRRINMKKIIPYIASQFRKDKIWLRRTKAAQRDYKITIAVDDSKSMDHNNSKHLTLQAISLVSQALSLLESGKLCVMSFGESPKILLKYNDQLNGPKMLKCLNFDQNQSKIAELLDFSRTLNQEASSSDNSFFEHLLIVLSDGRNIFSEGEQKVRNAVKMAKLQRMFIVYIIIDNPENKHSILDIRVPKFSSDMKTITMHSYLDTFPFPYYVIVRDLNQLPLVLSDGLRQWFELVNSE</sequence>
<dbReference type="GO" id="GO:0030687">
    <property type="term" value="C:preribosome, large subunit precursor"/>
    <property type="evidence" value="ECO:0007669"/>
    <property type="project" value="TreeGrafter"/>
</dbReference>
<proteinExistence type="inferred from homology"/>
<feature type="compositionally biased region" description="Gly residues" evidence="11">
    <location>
        <begin position="4384"/>
        <end position="4396"/>
    </location>
</feature>
<dbReference type="GO" id="GO:0005654">
    <property type="term" value="C:nucleoplasm"/>
    <property type="evidence" value="ECO:0007669"/>
    <property type="project" value="UniProtKB-SubCell"/>
</dbReference>
<dbReference type="GO" id="GO:0005524">
    <property type="term" value="F:ATP binding"/>
    <property type="evidence" value="ECO:0007669"/>
    <property type="project" value="UniProtKB-KW"/>
</dbReference>
<feature type="compositionally biased region" description="Acidic residues" evidence="11">
    <location>
        <begin position="4769"/>
        <end position="4788"/>
    </location>
</feature>
<feature type="compositionally biased region" description="Acidic residues" evidence="11">
    <location>
        <begin position="4718"/>
        <end position="4730"/>
    </location>
</feature>
<dbReference type="FunFam" id="3.40.50.300:FF:004102">
    <property type="entry name" value="Uncharacterized protein"/>
    <property type="match status" value="1"/>
</dbReference>
<accession>A0A1J1HNA9</accession>
<feature type="compositionally biased region" description="Basic and acidic residues" evidence="11">
    <location>
        <begin position="4687"/>
        <end position="4717"/>
    </location>
</feature>
<evidence type="ECO:0000256" key="7">
    <source>
        <dbReference type="ARBA" id="ARBA00023186"/>
    </source>
</evidence>
<feature type="compositionally biased region" description="Acidic residues" evidence="11">
    <location>
        <begin position="4509"/>
        <end position="4525"/>
    </location>
</feature>
<dbReference type="PANTHER" id="PTHR48103:SF2">
    <property type="entry name" value="MIDASIN"/>
    <property type="match status" value="1"/>
</dbReference>
<evidence type="ECO:0000256" key="1">
    <source>
        <dbReference type="ARBA" id="ARBA00004604"/>
    </source>
</evidence>
<feature type="compositionally biased region" description="Polar residues" evidence="11">
    <location>
        <begin position="4559"/>
        <end position="4568"/>
    </location>
</feature>
<dbReference type="PANTHER" id="PTHR48103">
    <property type="entry name" value="MIDASIN-RELATED"/>
    <property type="match status" value="1"/>
</dbReference>
<dbReference type="SUPFAM" id="SSF52540">
    <property type="entry name" value="P-loop containing nucleoside triphosphate hydrolases"/>
    <property type="match status" value="6"/>
</dbReference>
<reference evidence="13 14" key="1">
    <citation type="submission" date="2015-04" db="EMBL/GenBank/DDBJ databases">
        <authorList>
            <person name="Syromyatnikov M.Y."/>
            <person name="Popov V.N."/>
        </authorList>
    </citation>
    <scope>NUCLEOTIDE SEQUENCE [LARGE SCALE GENOMIC DNA]</scope>
</reference>
<dbReference type="Pfam" id="PF07728">
    <property type="entry name" value="AAA_5"/>
    <property type="match status" value="6"/>
</dbReference>
<feature type="compositionally biased region" description="Acidic residues" evidence="11">
    <location>
        <begin position="4534"/>
        <end position="4558"/>
    </location>
</feature>
<feature type="compositionally biased region" description="Basic and acidic residues" evidence="11">
    <location>
        <begin position="4664"/>
        <end position="4675"/>
    </location>
</feature>
<feature type="compositionally biased region" description="Acidic residues" evidence="11">
    <location>
        <begin position="4414"/>
        <end position="4430"/>
    </location>
</feature>
<feature type="coiled-coil region" evidence="10">
    <location>
        <begin position="4247"/>
        <end position="4281"/>
    </location>
</feature>
<evidence type="ECO:0000259" key="12">
    <source>
        <dbReference type="PROSITE" id="PS50234"/>
    </source>
</evidence>
<dbReference type="InterPro" id="IPR012099">
    <property type="entry name" value="Midasin"/>
</dbReference>
<comment type="subcellular location">
    <subcellularLocation>
        <location evidence="1">Nucleus</location>
        <location evidence="1">Nucleolus</location>
    </subcellularLocation>
    <subcellularLocation>
        <location evidence="2">Nucleus</location>
        <location evidence="2">Nucleoplasm</location>
    </subcellularLocation>
</comment>
<evidence type="ECO:0000256" key="11">
    <source>
        <dbReference type="SAM" id="MobiDB-lite"/>
    </source>
</evidence>
<dbReference type="EMBL" id="CVRI01000004">
    <property type="protein sequence ID" value="CRK87721.1"/>
    <property type="molecule type" value="Genomic_DNA"/>
</dbReference>
<feature type="region of interest" description="Disordered" evidence="11">
    <location>
        <begin position="4370"/>
        <end position="4828"/>
    </location>
</feature>
<evidence type="ECO:0000313" key="13">
    <source>
        <dbReference type="EMBL" id="CRK87721.1"/>
    </source>
</evidence>
<evidence type="ECO:0000313" key="14">
    <source>
        <dbReference type="Proteomes" id="UP000183832"/>
    </source>
</evidence>
<dbReference type="InterPro" id="IPR003593">
    <property type="entry name" value="AAA+_ATPase"/>
</dbReference>
<evidence type="ECO:0000256" key="2">
    <source>
        <dbReference type="ARBA" id="ARBA00004642"/>
    </source>
</evidence>
<dbReference type="FunFam" id="3.40.50.410:FF:000028">
    <property type="entry name" value="Midasin"/>
    <property type="match status" value="1"/>
</dbReference>
<organism evidence="13 14">
    <name type="scientific">Clunio marinus</name>
    <dbReference type="NCBI Taxonomy" id="568069"/>
    <lineage>
        <taxon>Eukaryota</taxon>
        <taxon>Metazoa</taxon>
        <taxon>Ecdysozoa</taxon>
        <taxon>Arthropoda</taxon>
        <taxon>Hexapoda</taxon>
        <taxon>Insecta</taxon>
        <taxon>Pterygota</taxon>
        <taxon>Neoptera</taxon>
        <taxon>Endopterygota</taxon>
        <taxon>Diptera</taxon>
        <taxon>Nematocera</taxon>
        <taxon>Chironomoidea</taxon>
        <taxon>Chironomidae</taxon>
        <taxon>Clunio</taxon>
    </lineage>
</organism>
<dbReference type="SMART" id="SM00382">
    <property type="entry name" value="AAA"/>
    <property type="match status" value="4"/>
</dbReference>
<dbReference type="Pfam" id="PF17865">
    <property type="entry name" value="AAA_lid_5"/>
    <property type="match status" value="1"/>
</dbReference>
<keyword evidence="8 9" id="KW-0539">Nucleus</keyword>
<feature type="compositionally biased region" description="Acidic residues" evidence="11">
    <location>
        <begin position="4446"/>
        <end position="4456"/>
    </location>
</feature>
<feature type="compositionally biased region" description="Basic and acidic residues" evidence="11">
    <location>
        <begin position="4789"/>
        <end position="4819"/>
    </location>
</feature>
<evidence type="ECO:0000256" key="5">
    <source>
        <dbReference type="ARBA" id="ARBA00022741"/>
    </source>
</evidence>
<gene>
    <name evidence="13" type="primary">putative Midasin</name>
    <name evidence="13" type="ORF">CLUMA_CG001511</name>
</gene>
<dbReference type="FunFam" id="3.40.50.300:FF:000582">
    <property type="entry name" value="Midasin"/>
    <property type="match status" value="1"/>
</dbReference>
<feature type="domain" description="VWFA" evidence="12">
    <location>
        <begin position="4962"/>
        <end position="5155"/>
    </location>
</feature>
<dbReference type="CDD" id="cd00009">
    <property type="entry name" value="AAA"/>
    <property type="match status" value="1"/>
</dbReference>
<dbReference type="InterPro" id="IPR002035">
    <property type="entry name" value="VWF_A"/>
</dbReference>
<feature type="compositionally biased region" description="Basic and acidic residues" evidence="11">
    <location>
        <begin position="4397"/>
        <end position="4413"/>
    </location>
</feature>
<dbReference type="InterPro" id="IPR041190">
    <property type="entry name" value="Midasin_AAA_lid_5"/>
</dbReference>